<keyword evidence="2" id="KW-1185">Reference proteome</keyword>
<protein>
    <submittedName>
        <fullName evidence="1">Uncharacterized protein</fullName>
    </submittedName>
</protein>
<accession>A0A542DND7</accession>
<dbReference type="EMBL" id="VFML01000001">
    <property type="protein sequence ID" value="TQJ04621.1"/>
    <property type="molecule type" value="Genomic_DNA"/>
</dbReference>
<evidence type="ECO:0000313" key="1">
    <source>
        <dbReference type="EMBL" id="TQJ04621.1"/>
    </source>
</evidence>
<evidence type="ECO:0000313" key="2">
    <source>
        <dbReference type="Proteomes" id="UP000320876"/>
    </source>
</evidence>
<dbReference type="Proteomes" id="UP000320876">
    <property type="component" value="Unassembled WGS sequence"/>
</dbReference>
<dbReference type="RefSeq" id="WP_142000278.1">
    <property type="nucleotide sequence ID" value="NZ_VFML01000001.1"/>
</dbReference>
<dbReference type="OrthoDB" id="3630339at2"/>
<gene>
    <name evidence="1" type="ORF">FB471_4424</name>
</gene>
<reference evidence="1 2" key="1">
    <citation type="submission" date="2019-06" db="EMBL/GenBank/DDBJ databases">
        <title>Sequencing the genomes of 1000 actinobacteria strains.</title>
        <authorList>
            <person name="Klenk H.-P."/>
        </authorList>
    </citation>
    <scope>NUCLEOTIDE SEQUENCE [LARGE SCALE GENOMIC DNA]</scope>
    <source>
        <strain evidence="1 2">DSM 45679</strain>
    </source>
</reference>
<proteinExistence type="predicted"/>
<organism evidence="1 2">
    <name type="scientific">Amycolatopsis cihanbeyliensis</name>
    <dbReference type="NCBI Taxonomy" id="1128664"/>
    <lineage>
        <taxon>Bacteria</taxon>
        <taxon>Bacillati</taxon>
        <taxon>Actinomycetota</taxon>
        <taxon>Actinomycetes</taxon>
        <taxon>Pseudonocardiales</taxon>
        <taxon>Pseudonocardiaceae</taxon>
        <taxon>Amycolatopsis</taxon>
    </lineage>
</organism>
<name>A0A542DND7_AMYCI</name>
<dbReference type="AlphaFoldDB" id="A0A542DND7"/>
<sequence>MISPAQAEANQLLCCELYRHLDEADFLAGKWTKWSDEDIQHARALIPDLLRVIRAVLDIHQATWQGTCRLCYRPWPCATVQCIHRVVKDPDREFVKLVRLSEP</sequence>
<comment type="caution">
    <text evidence="1">The sequence shown here is derived from an EMBL/GenBank/DDBJ whole genome shotgun (WGS) entry which is preliminary data.</text>
</comment>